<keyword evidence="15" id="KW-1185">Reference proteome</keyword>
<evidence type="ECO:0000313" key="14">
    <source>
        <dbReference type="EMBL" id="TCO57353.1"/>
    </source>
</evidence>
<protein>
    <recommendedName>
        <fullName evidence="10">Regulator of SigK</fullName>
    </recommendedName>
    <alternativeName>
        <fullName evidence="9">Sigma-K anti-sigma factor RskA</fullName>
    </alternativeName>
</protein>
<feature type="domain" description="Anti-sigma K factor RskA C-terminal" evidence="12">
    <location>
        <begin position="102"/>
        <end position="240"/>
    </location>
</feature>
<dbReference type="InterPro" id="IPR051474">
    <property type="entry name" value="Anti-sigma-K/W_factor"/>
</dbReference>
<keyword evidence="7 11" id="KW-0472">Membrane</keyword>
<evidence type="ECO:0000259" key="13">
    <source>
        <dbReference type="Pfam" id="PF13490"/>
    </source>
</evidence>
<evidence type="ECO:0000256" key="7">
    <source>
        <dbReference type="ARBA" id="ARBA00023136"/>
    </source>
</evidence>
<dbReference type="GO" id="GO:0016989">
    <property type="term" value="F:sigma factor antagonist activity"/>
    <property type="evidence" value="ECO:0007669"/>
    <property type="project" value="TreeGrafter"/>
</dbReference>
<dbReference type="GO" id="GO:0006417">
    <property type="term" value="P:regulation of translation"/>
    <property type="evidence" value="ECO:0007669"/>
    <property type="project" value="TreeGrafter"/>
</dbReference>
<dbReference type="InterPro" id="IPR027383">
    <property type="entry name" value="Znf_put"/>
</dbReference>
<evidence type="ECO:0000256" key="9">
    <source>
        <dbReference type="ARBA" id="ARBA00029829"/>
    </source>
</evidence>
<evidence type="ECO:0000256" key="6">
    <source>
        <dbReference type="ARBA" id="ARBA00023015"/>
    </source>
</evidence>
<keyword evidence="8" id="KW-0804">Transcription</keyword>
<dbReference type="Proteomes" id="UP000295680">
    <property type="component" value="Unassembled WGS sequence"/>
</dbReference>
<dbReference type="RefSeq" id="WP_132121311.1">
    <property type="nucleotide sequence ID" value="NZ_SLWS01000006.1"/>
</dbReference>
<evidence type="ECO:0000256" key="11">
    <source>
        <dbReference type="SAM" id="Phobius"/>
    </source>
</evidence>
<sequence length="249" mass="25895">MSSGLNNDVHTLTGAYVLDALSEVERRAFEDHMAGCTACSQEVAELRETTARLGLATATTPPPHLWNRVRTAATQVRQLPPLSSDSVVLKSNRWPTRLAVFAAAASLVVAAGLGVGWITSNDRLEDQLAQSQNQLDKLQSVLSAPDAQVSTGTVEGGNVTAVISRSRNGMVVLVHGLPALPANRVYQAWFTKPNGTVASAGILATSTGSLTADDLASGQGASGLAFTVEPMGGSSTPTKPILGPVTIRI</sequence>
<evidence type="ECO:0000256" key="2">
    <source>
        <dbReference type="ARBA" id="ARBA00004236"/>
    </source>
</evidence>
<dbReference type="EMBL" id="SLWS01000006">
    <property type="protein sequence ID" value="TCO57353.1"/>
    <property type="molecule type" value="Genomic_DNA"/>
</dbReference>
<evidence type="ECO:0000256" key="1">
    <source>
        <dbReference type="ARBA" id="ARBA00004167"/>
    </source>
</evidence>
<dbReference type="GO" id="GO:0005886">
    <property type="term" value="C:plasma membrane"/>
    <property type="evidence" value="ECO:0007669"/>
    <property type="project" value="UniProtKB-SubCell"/>
</dbReference>
<reference evidence="14 15" key="1">
    <citation type="submission" date="2019-03" db="EMBL/GenBank/DDBJ databases">
        <title>Genomic Encyclopedia of Type Strains, Phase IV (KMG-IV): sequencing the most valuable type-strain genomes for metagenomic binning, comparative biology and taxonomic classification.</title>
        <authorList>
            <person name="Goeker M."/>
        </authorList>
    </citation>
    <scope>NUCLEOTIDE SEQUENCE [LARGE SCALE GENOMIC DNA]</scope>
    <source>
        <strain evidence="14 15">DSM 45934</strain>
    </source>
</reference>
<dbReference type="Pfam" id="PF13490">
    <property type="entry name" value="zf-HC2"/>
    <property type="match status" value="1"/>
</dbReference>
<keyword evidence="3" id="KW-1003">Cell membrane</keyword>
<feature type="transmembrane region" description="Helical" evidence="11">
    <location>
        <begin position="98"/>
        <end position="118"/>
    </location>
</feature>
<evidence type="ECO:0000259" key="12">
    <source>
        <dbReference type="Pfam" id="PF10099"/>
    </source>
</evidence>
<evidence type="ECO:0000256" key="10">
    <source>
        <dbReference type="ARBA" id="ARBA00030803"/>
    </source>
</evidence>
<dbReference type="InterPro" id="IPR041916">
    <property type="entry name" value="Anti_sigma_zinc_sf"/>
</dbReference>
<proteinExistence type="predicted"/>
<dbReference type="Gene3D" id="1.10.10.1320">
    <property type="entry name" value="Anti-sigma factor, zinc-finger domain"/>
    <property type="match status" value="1"/>
</dbReference>
<keyword evidence="5 11" id="KW-1133">Transmembrane helix</keyword>
<comment type="subcellular location">
    <subcellularLocation>
        <location evidence="2">Cell membrane</location>
    </subcellularLocation>
    <subcellularLocation>
        <location evidence="1">Membrane</location>
        <topology evidence="1">Single-pass membrane protein</topology>
    </subcellularLocation>
</comment>
<evidence type="ECO:0000256" key="4">
    <source>
        <dbReference type="ARBA" id="ARBA00022692"/>
    </source>
</evidence>
<dbReference type="AlphaFoldDB" id="A0A4R2JCQ0"/>
<dbReference type="PANTHER" id="PTHR37461">
    <property type="entry name" value="ANTI-SIGMA-K FACTOR RSKA"/>
    <property type="match status" value="1"/>
</dbReference>
<keyword evidence="6" id="KW-0805">Transcription regulation</keyword>
<evidence type="ECO:0000256" key="8">
    <source>
        <dbReference type="ARBA" id="ARBA00023163"/>
    </source>
</evidence>
<accession>A0A4R2JCQ0</accession>
<evidence type="ECO:0000313" key="15">
    <source>
        <dbReference type="Proteomes" id="UP000295680"/>
    </source>
</evidence>
<dbReference type="Pfam" id="PF10099">
    <property type="entry name" value="RskA_C"/>
    <property type="match status" value="1"/>
</dbReference>
<comment type="caution">
    <text evidence="14">The sequence shown here is derived from an EMBL/GenBank/DDBJ whole genome shotgun (WGS) entry which is preliminary data.</text>
</comment>
<dbReference type="InterPro" id="IPR018764">
    <property type="entry name" value="RskA_C"/>
</dbReference>
<organism evidence="14 15">
    <name type="scientific">Actinocrispum wychmicini</name>
    <dbReference type="NCBI Taxonomy" id="1213861"/>
    <lineage>
        <taxon>Bacteria</taxon>
        <taxon>Bacillati</taxon>
        <taxon>Actinomycetota</taxon>
        <taxon>Actinomycetes</taxon>
        <taxon>Pseudonocardiales</taxon>
        <taxon>Pseudonocardiaceae</taxon>
        <taxon>Actinocrispum</taxon>
    </lineage>
</organism>
<feature type="domain" description="Putative zinc-finger" evidence="13">
    <location>
        <begin position="8"/>
        <end position="39"/>
    </location>
</feature>
<keyword evidence="4 11" id="KW-0812">Transmembrane</keyword>
<dbReference type="OrthoDB" id="153510at2"/>
<name>A0A4R2JCQ0_9PSEU</name>
<evidence type="ECO:0000256" key="3">
    <source>
        <dbReference type="ARBA" id="ARBA00022475"/>
    </source>
</evidence>
<dbReference type="PANTHER" id="PTHR37461:SF1">
    <property type="entry name" value="ANTI-SIGMA-K FACTOR RSKA"/>
    <property type="match status" value="1"/>
</dbReference>
<gene>
    <name evidence="14" type="ORF">EV192_106830</name>
</gene>
<evidence type="ECO:0000256" key="5">
    <source>
        <dbReference type="ARBA" id="ARBA00022989"/>
    </source>
</evidence>